<sequence length="55" mass="6080">MEIDVSALEMLPSAMESGLWPCEFSTCGAWSCSGSTQTYCTTFTNATCEHNTRYE</sequence>
<evidence type="ECO:0000313" key="2">
    <source>
        <dbReference type="Proteomes" id="UP000562352"/>
    </source>
</evidence>
<name>A0A841DDE2_PLAVE</name>
<protein>
    <submittedName>
        <fullName evidence="1">Uncharacterized protein</fullName>
    </submittedName>
</protein>
<comment type="caution">
    <text evidence="1">The sequence shown here is derived from an EMBL/GenBank/DDBJ whole genome shotgun (WGS) entry which is preliminary data.</text>
</comment>
<evidence type="ECO:0000313" key="1">
    <source>
        <dbReference type="EMBL" id="MBB5968141.1"/>
    </source>
</evidence>
<dbReference type="RefSeq" id="WP_184948823.1">
    <property type="nucleotide sequence ID" value="NZ_BAAAWZ010000001.1"/>
</dbReference>
<dbReference type="EMBL" id="JACHJJ010000054">
    <property type="protein sequence ID" value="MBB5968141.1"/>
    <property type="molecule type" value="Genomic_DNA"/>
</dbReference>
<proteinExistence type="predicted"/>
<accession>A0A841DDE2</accession>
<gene>
    <name evidence="1" type="ORF">FHS22_007462</name>
</gene>
<reference evidence="1 2" key="1">
    <citation type="submission" date="2020-08" db="EMBL/GenBank/DDBJ databases">
        <title>Genomic Encyclopedia of Type Strains, Phase III (KMG-III): the genomes of soil and plant-associated and newly described type strains.</title>
        <authorList>
            <person name="Whitman W."/>
        </authorList>
    </citation>
    <scope>NUCLEOTIDE SEQUENCE [LARGE SCALE GENOMIC DNA]</scope>
    <source>
        <strain evidence="1 2">CECT 3303</strain>
    </source>
</reference>
<dbReference type="AlphaFoldDB" id="A0A841DDE2"/>
<organism evidence="1 2">
    <name type="scientific">Planomonospora venezuelensis</name>
    <dbReference type="NCBI Taxonomy" id="1999"/>
    <lineage>
        <taxon>Bacteria</taxon>
        <taxon>Bacillati</taxon>
        <taxon>Actinomycetota</taxon>
        <taxon>Actinomycetes</taxon>
        <taxon>Streptosporangiales</taxon>
        <taxon>Streptosporangiaceae</taxon>
        <taxon>Planomonospora</taxon>
    </lineage>
</organism>
<dbReference type="Proteomes" id="UP000562352">
    <property type="component" value="Unassembled WGS sequence"/>
</dbReference>
<keyword evidence="2" id="KW-1185">Reference proteome</keyword>